<proteinExistence type="predicted"/>
<keyword evidence="2" id="KW-1185">Reference proteome</keyword>
<protein>
    <submittedName>
        <fullName evidence="1">Uncharacterized protein</fullName>
    </submittedName>
</protein>
<evidence type="ECO:0000313" key="2">
    <source>
        <dbReference type="Proteomes" id="UP000324222"/>
    </source>
</evidence>
<dbReference type="AlphaFoldDB" id="A0A5B7HD39"/>
<accession>A0A5B7HD39</accession>
<gene>
    <name evidence="1" type="ORF">E2C01_062243</name>
</gene>
<dbReference type="EMBL" id="VSRR010027188">
    <property type="protein sequence ID" value="MPC68053.1"/>
    <property type="molecule type" value="Genomic_DNA"/>
</dbReference>
<organism evidence="1 2">
    <name type="scientific">Portunus trituberculatus</name>
    <name type="common">Swimming crab</name>
    <name type="synonym">Neptunus trituberculatus</name>
    <dbReference type="NCBI Taxonomy" id="210409"/>
    <lineage>
        <taxon>Eukaryota</taxon>
        <taxon>Metazoa</taxon>
        <taxon>Ecdysozoa</taxon>
        <taxon>Arthropoda</taxon>
        <taxon>Crustacea</taxon>
        <taxon>Multicrustacea</taxon>
        <taxon>Malacostraca</taxon>
        <taxon>Eumalacostraca</taxon>
        <taxon>Eucarida</taxon>
        <taxon>Decapoda</taxon>
        <taxon>Pleocyemata</taxon>
        <taxon>Brachyura</taxon>
        <taxon>Eubrachyura</taxon>
        <taxon>Portunoidea</taxon>
        <taxon>Portunidae</taxon>
        <taxon>Portuninae</taxon>
        <taxon>Portunus</taxon>
    </lineage>
</organism>
<name>A0A5B7HD39_PORTR</name>
<reference evidence="1 2" key="1">
    <citation type="submission" date="2019-05" db="EMBL/GenBank/DDBJ databases">
        <title>Another draft genome of Portunus trituberculatus and its Hox gene families provides insights of decapod evolution.</title>
        <authorList>
            <person name="Jeong J.-H."/>
            <person name="Song I."/>
            <person name="Kim S."/>
            <person name="Choi T."/>
            <person name="Kim D."/>
            <person name="Ryu S."/>
            <person name="Kim W."/>
        </authorList>
    </citation>
    <scope>NUCLEOTIDE SEQUENCE [LARGE SCALE GENOMIC DNA]</scope>
    <source>
        <tissue evidence="1">Muscle</tissue>
    </source>
</reference>
<dbReference type="Proteomes" id="UP000324222">
    <property type="component" value="Unassembled WGS sequence"/>
</dbReference>
<evidence type="ECO:0000313" key="1">
    <source>
        <dbReference type="EMBL" id="MPC68053.1"/>
    </source>
</evidence>
<comment type="caution">
    <text evidence="1">The sequence shown here is derived from an EMBL/GenBank/DDBJ whole genome shotgun (WGS) entry which is preliminary data.</text>
</comment>
<sequence length="69" mass="7950">MAVITPFSETHVCNQEQTSRGAGTLSHHTPLLHRPVTEEMSLCPFGKTYMIHTTEKFELVFVHKNQYDF</sequence>